<name>A0ABV1SCH8_9RHOB</name>
<evidence type="ECO:0000313" key="2">
    <source>
        <dbReference type="EMBL" id="MER5170622.1"/>
    </source>
</evidence>
<proteinExistence type="predicted"/>
<organism evidence="2 3">
    <name type="scientific">Thioclava kandeliae</name>
    <dbReference type="NCBI Taxonomy" id="3070818"/>
    <lineage>
        <taxon>Bacteria</taxon>
        <taxon>Pseudomonadati</taxon>
        <taxon>Pseudomonadota</taxon>
        <taxon>Alphaproteobacteria</taxon>
        <taxon>Rhodobacterales</taxon>
        <taxon>Paracoccaceae</taxon>
        <taxon>Thioclava</taxon>
    </lineage>
</organism>
<dbReference type="CDD" id="cd00093">
    <property type="entry name" value="HTH_XRE"/>
    <property type="match status" value="1"/>
</dbReference>
<evidence type="ECO:0000259" key="1">
    <source>
        <dbReference type="PROSITE" id="PS50943"/>
    </source>
</evidence>
<gene>
    <name evidence="2" type="ORF">VSX56_02450</name>
</gene>
<dbReference type="Proteomes" id="UP001438953">
    <property type="component" value="Unassembled WGS sequence"/>
</dbReference>
<dbReference type="InterPro" id="IPR001387">
    <property type="entry name" value="Cro/C1-type_HTH"/>
</dbReference>
<dbReference type="PROSITE" id="PS50943">
    <property type="entry name" value="HTH_CROC1"/>
    <property type="match status" value="1"/>
</dbReference>
<evidence type="ECO:0000313" key="3">
    <source>
        <dbReference type="Proteomes" id="UP001438953"/>
    </source>
</evidence>
<dbReference type="RefSeq" id="WP_339112061.1">
    <property type="nucleotide sequence ID" value="NZ_JAYWLC010000001.1"/>
</dbReference>
<dbReference type="InterPro" id="IPR010982">
    <property type="entry name" value="Lambda_DNA-bd_dom_sf"/>
</dbReference>
<dbReference type="SUPFAM" id="SSF47413">
    <property type="entry name" value="lambda repressor-like DNA-binding domains"/>
    <property type="match status" value="1"/>
</dbReference>
<sequence>MVQLSSPAQIMSAPVRPVASVRPDYWTHLAWITAGATPLCAWRHAANLPTASLAEAIGISPARLARIEGRQETLGADIRRRASEVLGVPETDLSE</sequence>
<protein>
    <submittedName>
        <fullName evidence="2">Helix-turn-helix domain-containing protein</fullName>
    </submittedName>
</protein>
<dbReference type="EMBL" id="JAYWLC010000001">
    <property type="protein sequence ID" value="MER5170622.1"/>
    <property type="molecule type" value="Genomic_DNA"/>
</dbReference>
<comment type="caution">
    <text evidence="2">The sequence shown here is derived from an EMBL/GenBank/DDBJ whole genome shotgun (WGS) entry which is preliminary data.</text>
</comment>
<keyword evidence="3" id="KW-1185">Reference proteome</keyword>
<reference evidence="2 3" key="1">
    <citation type="submission" date="2024-06" db="EMBL/GenBank/DDBJ databases">
        <title>Thioclava kandeliae sp. nov. from a rhizosphere soil sample of Kandelia candel in a mangrove.</title>
        <authorList>
            <person name="Mu T."/>
        </authorList>
    </citation>
    <scope>NUCLEOTIDE SEQUENCE [LARGE SCALE GENOMIC DNA]</scope>
    <source>
        <strain evidence="2 3">CPCC 100088</strain>
    </source>
</reference>
<feature type="domain" description="HTH cro/C1-type" evidence="1">
    <location>
        <begin position="53"/>
        <end position="93"/>
    </location>
</feature>
<dbReference type="Gene3D" id="1.10.260.40">
    <property type="entry name" value="lambda repressor-like DNA-binding domains"/>
    <property type="match status" value="1"/>
</dbReference>
<accession>A0ABV1SCH8</accession>